<dbReference type="EMBL" id="LR633967">
    <property type="protein sequence ID" value="VUX55788.1"/>
    <property type="molecule type" value="Genomic_DNA"/>
</dbReference>
<accession>A0A7D9D1U8</accession>
<protein>
    <submittedName>
        <fullName evidence="1">Uncharacterized protein</fullName>
    </submittedName>
</protein>
<evidence type="ECO:0000313" key="1">
    <source>
        <dbReference type="EMBL" id="VUX55788.1"/>
    </source>
</evidence>
<proteinExistence type="predicted"/>
<name>A0A7D9D1U8_9GAMM</name>
<reference evidence="1" key="1">
    <citation type="submission" date="2019-07" db="EMBL/GenBank/DDBJ databases">
        <authorList>
            <person name="Weber M."/>
            <person name="Kostadinov I."/>
            <person name="Kostadinov D I."/>
        </authorList>
    </citation>
    <scope>NUCLEOTIDE SEQUENCE</scope>
    <source>
        <strain evidence="1">Gfbio:sag-sample-m06:053724c1-46a9-4a36-b237-ea2bf867836b</strain>
    </source>
</reference>
<sequence>MKHAAAHIDHSIVRTLNEDCMQRIVLRSMGIQSYQPGSLDQSPI</sequence>
<organism evidence="1">
    <name type="scientific">uncultured Woeseiaceae bacterium</name>
    <dbReference type="NCBI Taxonomy" id="1983305"/>
    <lineage>
        <taxon>Bacteria</taxon>
        <taxon>Pseudomonadati</taxon>
        <taxon>Pseudomonadota</taxon>
        <taxon>Gammaproteobacteria</taxon>
        <taxon>Woeseiales</taxon>
        <taxon>Woeseiaceae</taxon>
        <taxon>environmental samples</taxon>
    </lineage>
</organism>
<dbReference type="AlphaFoldDB" id="A0A7D9D1U8"/>
<gene>
    <name evidence="1" type="ORF">JTBM06_V1_110017</name>
</gene>